<evidence type="ECO:0000256" key="1">
    <source>
        <dbReference type="ARBA" id="ARBA00010641"/>
    </source>
</evidence>
<dbReference type="Proteomes" id="UP001344906">
    <property type="component" value="Unassembled WGS sequence"/>
</dbReference>
<evidence type="ECO:0000256" key="3">
    <source>
        <dbReference type="ARBA" id="ARBA00023082"/>
    </source>
</evidence>
<dbReference type="InterPro" id="IPR014284">
    <property type="entry name" value="RNA_pol_sigma-70_dom"/>
</dbReference>
<proteinExistence type="inferred from homology"/>
<dbReference type="GO" id="GO:0000428">
    <property type="term" value="C:DNA-directed RNA polymerase complex"/>
    <property type="evidence" value="ECO:0007669"/>
    <property type="project" value="UniProtKB-KW"/>
</dbReference>
<keyword evidence="4" id="KW-0238">DNA-binding</keyword>
<reference evidence="8 9" key="1">
    <citation type="submission" date="2023-02" db="EMBL/GenBank/DDBJ databases">
        <title>Dictyobacter halimunensis sp. nov., a new member of the class Ktedonobacteria from forest soil in a geothermal area.</title>
        <authorList>
            <person name="Rachmania M.K."/>
            <person name="Ningsih F."/>
            <person name="Sakai Y."/>
            <person name="Yabe S."/>
            <person name="Yokota A."/>
            <person name="Sjamsuridzal W."/>
        </authorList>
    </citation>
    <scope>NUCLEOTIDE SEQUENCE [LARGE SCALE GENOMIC DNA]</scope>
    <source>
        <strain evidence="8 9">S3.2.2.5</strain>
    </source>
</reference>
<keyword evidence="5" id="KW-0804">Transcription</keyword>
<keyword evidence="3" id="KW-0731">Sigma factor</keyword>
<dbReference type="Pfam" id="PF04542">
    <property type="entry name" value="Sigma70_r2"/>
    <property type="match status" value="1"/>
</dbReference>
<evidence type="ECO:0000313" key="8">
    <source>
        <dbReference type="EMBL" id="GLV60604.1"/>
    </source>
</evidence>
<evidence type="ECO:0000259" key="6">
    <source>
        <dbReference type="Pfam" id="PF04542"/>
    </source>
</evidence>
<comment type="caution">
    <text evidence="8">The sequence shown here is derived from an EMBL/GenBank/DDBJ whole genome shotgun (WGS) entry which is preliminary data.</text>
</comment>
<keyword evidence="9" id="KW-1185">Reference proteome</keyword>
<evidence type="ECO:0000256" key="5">
    <source>
        <dbReference type="ARBA" id="ARBA00023163"/>
    </source>
</evidence>
<gene>
    <name evidence="8" type="ORF">KDH_74230</name>
</gene>
<keyword evidence="8" id="KW-0240">DNA-directed RNA polymerase</keyword>
<evidence type="ECO:0000313" key="9">
    <source>
        <dbReference type="Proteomes" id="UP001344906"/>
    </source>
</evidence>
<keyword evidence="2" id="KW-0805">Transcription regulation</keyword>
<evidence type="ECO:0000256" key="4">
    <source>
        <dbReference type="ARBA" id="ARBA00023125"/>
    </source>
</evidence>
<dbReference type="Gene3D" id="1.10.1740.10">
    <property type="match status" value="1"/>
</dbReference>
<dbReference type="InterPro" id="IPR013249">
    <property type="entry name" value="RNA_pol_sigma70_r4_t2"/>
</dbReference>
<dbReference type="PANTHER" id="PTHR43133">
    <property type="entry name" value="RNA POLYMERASE ECF-TYPE SIGMA FACTO"/>
    <property type="match status" value="1"/>
</dbReference>
<dbReference type="PANTHER" id="PTHR43133:SF8">
    <property type="entry name" value="RNA POLYMERASE SIGMA FACTOR HI_1459-RELATED"/>
    <property type="match status" value="1"/>
</dbReference>
<accession>A0ABQ6G247</accession>
<dbReference type="InterPro" id="IPR013324">
    <property type="entry name" value="RNA_pol_sigma_r3/r4-like"/>
</dbReference>
<dbReference type="InterPro" id="IPR036388">
    <property type="entry name" value="WH-like_DNA-bd_sf"/>
</dbReference>
<evidence type="ECO:0000256" key="2">
    <source>
        <dbReference type="ARBA" id="ARBA00023015"/>
    </source>
</evidence>
<dbReference type="EMBL" id="BSRI01000002">
    <property type="protein sequence ID" value="GLV60604.1"/>
    <property type="molecule type" value="Genomic_DNA"/>
</dbReference>
<dbReference type="SUPFAM" id="SSF88946">
    <property type="entry name" value="Sigma2 domain of RNA polymerase sigma factors"/>
    <property type="match status" value="1"/>
</dbReference>
<dbReference type="Gene3D" id="1.10.10.10">
    <property type="entry name" value="Winged helix-like DNA-binding domain superfamily/Winged helix DNA-binding domain"/>
    <property type="match status" value="1"/>
</dbReference>
<dbReference type="SUPFAM" id="SSF88659">
    <property type="entry name" value="Sigma3 and sigma4 domains of RNA polymerase sigma factors"/>
    <property type="match status" value="1"/>
</dbReference>
<feature type="domain" description="RNA polymerase sigma factor 70 region 4 type 2" evidence="7">
    <location>
        <begin position="131"/>
        <end position="184"/>
    </location>
</feature>
<dbReference type="InterPro" id="IPR007627">
    <property type="entry name" value="RNA_pol_sigma70_r2"/>
</dbReference>
<dbReference type="CDD" id="cd06171">
    <property type="entry name" value="Sigma70_r4"/>
    <property type="match status" value="1"/>
</dbReference>
<comment type="similarity">
    <text evidence="1">Belongs to the sigma-70 factor family. ECF subfamily.</text>
</comment>
<dbReference type="Pfam" id="PF08281">
    <property type="entry name" value="Sigma70_r4_2"/>
    <property type="match status" value="1"/>
</dbReference>
<protein>
    <submittedName>
        <fullName evidence="8">DNA-directed RNA polymerase sigma-70 factor</fullName>
    </submittedName>
</protein>
<dbReference type="InterPro" id="IPR013325">
    <property type="entry name" value="RNA_pol_sigma_r2"/>
</dbReference>
<dbReference type="NCBIfam" id="TIGR02937">
    <property type="entry name" value="sigma70-ECF"/>
    <property type="match status" value="1"/>
</dbReference>
<evidence type="ECO:0000259" key="7">
    <source>
        <dbReference type="Pfam" id="PF08281"/>
    </source>
</evidence>
<feature type="domain" description="RNA polymerase sigma-70 region 2" evidence="6">
    <location>
        <begin position="25"/>
        <end position="93"/>
    </location>
</feature>
<dbReference type="RefSeq" id="WP_338257717.1">
    <property type="nucleotide sequence ID" value="NZ_BSRI01000002.1"/>
</dbReference>
<sequence length="197" mass="23209">MDRRHAREDARLPADEVEALYERIVLMYAQQLIFFIVRCTKNMADAEDIVQDALLNAYHALDRYTLLQVRSLSIHSWLYKITWNVYLNHVQRTKPPPGVSLNTPEGELLLDLDADTHDEQPEIIFERFELREELQQLVNALPESYRVVIDLYYFGDLSQQEIANVLQRPLNTVKTQMRRGLQMLRKELQAREGENVR</sequence>
<organism evidence="8 9">
    <name type="scientific">Dictyobacter halimunensis</name>
    <dbReference type="NCBI Taxonomy" id="3026934"/>
    <lineage>
        <taxon>Bacteria</taxon>
        <taxon>Bacillati</taxon>
        <taxon>Chloroflexota</taxon>
        <taxon>Ktedonobacteria</taxon>
        <taxon>Ktedonobacterales</taxon>
        <taxon>Dictyobacteraceae</taxon>
        <taxon>Dictyobacter</taxon>
    </lineage>
</organism>
<name>A0ABQ6G247_9CHLR</name>
<dbReference type="InterPro" id="IPR039425">
    <property type="entry name" value="RNA_pol_sigma-70-like"/>
</dbReference>